<dbReference type="InterPro" id="IPR036915">
    <property type="entry name" value="Cyclin-like_sf"/>
</dbReference>
<evidence type="ECO:0000313" key="4">
    <source>
        <dbReference type="Proteomes" id="UP001497453"/>
    </source>
</evidence>
<evidence type="ECO:0000256" key="1">
    <source>
        <dbReference type="SAM" id="MobiDB-lite"/>
    </source>
</evidence>
<dbReference type="PANTHER" id="PTHR15615:SF10">
    <property type="entry name" value="PHO85 CYCLIN-2-RELATED"/>
    <property type="match status" value="1"/>
</dbReference>
<name>A0ABP1DFM5_9APHY</name>
<gene>
    <name evidence="3" type="ORF">GFSPODELE1_LOCUS5581</name>
</gene>
<dbReference type="Proteomes" id="UP001497453">
    <property type="component" value="Chromosome 3"/>
</dbReference>
<dbReference type="EMBL" id="OZ037946">
    <property type="protein sequence ID" value="CAL1705779.1"/>
    <property type="molecule type" value="Genomic_DNA"/>
</dbReference>
<evidence type="ECO:0000313" key="3">
    <source>
        <dbReference type="EMBL" id="CAL1705779.1"/>
    </source>
</evidence>
<dbReference type="SUPFAM" id="SSF47954">
    <property type="entry name" value="Cyclin-like"/>
    <property type="match status" value="1"/>
</dbReference>
<protein>
    <recommendedName>
        <fullName evidence="2">Cyclin N-terminal domain-containing protein</fullName>
    </recommendedName>
</protein>
<feature type="region of interest" description="Disordered" evidence="1">
    <location>
        <begin position="192"/>
        <end position="223"/>
    </location>
</feature>
<keyword evidence="4" id="KW-1185">Reference proteome</keyword>
<proteinExistence type="predicted"/>
<sequence>MSLKAAKAGSGIHPASQVHYSMHTSASLELFEMGMSRPFIKYAVDCVLETVHYALGRPSTSRGRPHFRDAERTSFRKFVTDVITRAEVTVPVLMVALVYVHRAKPNLDIATSEWANERTFLGALILANKYLNDSTLKNIHWALASKVFRTRDIGRIEREFLDVLDFELGVSEADILYHHGALQAFMSPNEHIIPNTKHAPQSTHTTAHSPASHSTWSSNEGTLLSESPAENLQTVLSPRPAHSETNITLHPTLMGFVTAESGNLTIPLTPAEPASCNAILEPSRRPASPVKKSSHHRRLSSAINMLRSISISIPYLHNRLPSPSPSDSSSSETSISYASSSTQSVSGSESEFEPDSSATMPSFDSFPRRMGAELTRPVIVQLP</sequence>
<dbReference type="CDD" id="cd20557">
    <property type="entry name" value="CYCLIN_ScPCL1-like"/>
    <property type="match status" value="1"/>
</dbReference>
<accession>A0ABP1DFM5</accession>
<dbReference type="Pfam" id="PF00134">
    <property type="entry name" value="Cyclin_N"/>
    <property type="match status" value="1"/>
</dbReference>
<feature type="domain" description="Cyclin N-terminal" evidence="2">
    <location>
        <begin position="63"/>
        <end position="168"/>
    </location>
</feature>
<evidence type="ECO:0000259" key="2">
    <source>
        <dbReference type="Pfam" id="PF00134"/>
    </source>
</evidence>
<reference evidence="4" key="1">
    <citation type="submission" date="2024-04" db="EMBL/GenBank/DDBJ databases">
        <authorList>
            <person name="Shaw F."/>
            <person name="Minotto A."/>
        </authorList>
    </citation>
    <scope>NUCLEOTIDE SEQUENCE [LARGE SCALE GENOMIC DNA]</scope>
</reference>
<dbReference type="PANTHER" id="PTHR15615">
    <property type="match status" value="1"/>
</dbReference>
<feature type="compositionally biased region" description="Polar residues" evidence="1">
    <location>
        <begin position="198"/>
        <end position="223"/>
    </location>
</feature>
<feature type="region of interest" description="Disordered" evidence="1">
    <location>
        <begin position="320"/>
        <end position="383"/>
    </location>
</feature>
<dbReference type="Gene3D" id="1.10.472.10">
    <property type="entry name" value="Cyclin-like"/>
    <property type="match status" value="1"/>
</dbReference>
<dbReference type="InterPro" id="IPR013922">
    <property type="entry name" value="Cyclin_PHO80-like"/>
</dbReference>
<dbReference type="InterPro" id="IPR006671">
    <property type="entry name" value="Cyclin_N"/>
</dbReference>
<organism evidence="3 4">
    <name type="scientific">Somion occarium</name>
    <dbReference type="NCBI Taxonomy" id="3059160"/>
    <lineage>
        <taxon>Eukaryota</taxon>
        <taxon>Fungi</taxon>
        <taxon>Dikarya</taxon>
        <taxon>Basidiomycota</taxon>
        <taxon>Agaricomycotina</taxon>
        <taxon>Agaricomycetes</taxon>
        <taxon>Polyporales</taxon>
        <taxon>Cerrenaceae</taxon>
        <taxon>Somion</taxon>
    </lineage>
</organism>
<feature type="compositionally biased region" description="Low complexity" evidence="1">
    <location>
        <begin position="325"/>
        <end position="349"/>
    </location>
</feature>